<feature type="compositionally biased region" description="Polar residues" evidence="1">
    <location>
        <begin position="151"/>
        <end position="165"/>
    </location>
</feature>
<feature type="compositionally biased region" description="Basic and acidic residues" evidence="1">
    <location>
        <begin position="97"/>
        <end position="113"/>
    </location>
</feature>
<name>A0A7S3KUT4_EUPCR</name>
<feature type="region of interest" description="Disordered" evidence="1">
    <location>
        <begin position="64"/>
        <end position="84"/>
    </location>
</feature>
<sequence>MFETTGDIFQEHASKFWDSTSGIRDKTKEAWEKSNKSSQDFIDKTGQFTKGTWDKTVNIFKGMGKDVQKLTDSKEDTDNEAKRDKLNFKNLFGFFSKKEEEKKDNTSKPKPEPEQQFFDFGNSKGSKEENSESSANLASLKEELKALDGKNSGSTPSAEVTPSDDSPQKPLIDFQ</sequence>
<proteinExistence type="predicted"/>
<dbReference type="EMBL" id="HBIK01039976">
    <property type="protein sequence ID" value="CAE0393818.1"/>
    <property type="molecule type" value="Transcribed_RNA"/>
</dbReference>
<reference evidence="2" key="1">
    <citation type="submission" date="2021-01" db="EMBL/GenBank/DDBJ databases">
        <authorList>
            <person name="Corre E."/>
            <person name="Pelletier E."/>
            <person name="Niang G."/>
            <person name="Scheremetjew M."/>
            <person name="Finn R."/>
            <person name="Kale V."/>
            <person name="Holt S."/>
            <person name="Cochrane G."/>
            <person name="Meng A."/>
            <person name="Brown T."/>
            <person name="Cohen L."/>
        </authorList>
    </citation>
    <scope>NUCLEOTIDE SEQUENCE</scope>
    <source>
        <strain evidence="2">CT5</strain>
    </source>
</reference>
<evidence type="ECO:0000313" key="2">
    <source>
        <dbReference type="EMBL" id="CAE0393818.1"/>
    </source>
</evidence>
<accession>A0A7S3KUT4</accession>
<evidence type="ECO:0000256" key="1">
    <source>
        <dbReference type="SAM" id="MobiDB-lite"/>
    </source>
</evidence>
<organism evidence="2">
    <name type="scientific">Euplotes crassus</name>
    <dbReference type="NCBI Taxonomy" id="5936"/>
    <lineage>
        <taxon>Eukaryota</taxon>
        <taxon>Sar</taxon>
        <taxon>Alveolata</taxon>
        <taxon>Ciliophora</taxon>
        <taxon>Intramacronucleata</taxon>
        <taxon>Spirotrichea</taxon>
        <taxon>Hypotrichia</taxon>
        <taxon>Euplotida</taxon>
        <taxon>Euplotidae</taxon>
        <taxon>Moneuplotes</taxon>
    </lineage>
</organism>
<protein>
    <submittedName>
        <fullName evidence="2">Uncharacterized protein</fullName>
    </submittedName>
</protein>
<feature type="region of interest" description="Disordered" evidence="1">
    <location>
        <begin position="97"/>
        <end position="175"/>
    </location>
</feature>
<dbReference type="AlphaFoldDB" id="A0A7S3KUT4"/>
<gene>
    <name evidence="2" type="ORF">ECRA1380_LOCUS18798</name>
</gene>